<proteinExistence type="predicted"/>
<dbReference type="Gene3D" id="2.30.24.10">
    <property type="entry name" value="CAT RNA-binding domain"/>
    <property type="match status" value="1"/>
</dbReference>
<dbReference type="NCBIfam" id="NF046042">
    <property type="entry name" value="LicT"/>
    <property type="match status" value="1"/>
</dbReference>
<dbReference type="PANTHER" id="PTHR30185:SF15">
    <property type="entry name" value="CRYPTIC BETA-GLUCOSIDE BGL OPERON ANTITERMINATOR"/>
    <property type="match status" value="1"/>
</dbReference>
<dbReference type="PROSITE" id="PS51372">
    <property type="entry name" value="PRD_2"/>
    <property type="match status" value="2"/>
</dbReference>
<keyword evidence="4" id="KW-1185">Reference proteome</keyword>
<dbReference type="InterPro" id="IPR036634">
    <property type="entry name" value="PRD_sf"/>
</dbReference>
<dbReference type="Gene3D" id="1.10.1790.10">
    <property type="entry name" value="PRD domain"/>
    <property type="match status" value="2"/>
</dbReference>
<dbReference type="InterPro" id="IPR011608">
    <property type="entry name" value="PRD"/>
</dbReference>
<dbReference type="InterPro" id="IPR004341">
    <property type="entry name" value="CAT_RNA-bd_dom"/>
</dbReference>
<dbReference type="SUPFAM" id="SSF50151">
    <property type="entry name" value="SacY-like RNA-binding domain"/>
    <property type="match status" value="1"/>
</dbReference>
<keyword evidence="1" id="KW-0677">Repeat</keyword>
<evidence type="ECO:0000313" key="4">
    <source>
        <dbReference type="Proteomes" id="UP000605427"/>
    </source>
</evidence>
<dbReference type="SMART" id="SM01061">
    <property type="entry name" value="CAT_RBD"/>
    <property type="match status" value="1"/>
</dbReference>
<dbReference type="InterPro" id="IPR050661">
    <property type="entry name" value="BglG_antiterminators"/>
</dbReference>
<organism evidence="3 4">
    <name type="scientific">Saccharibacillus endophyticus</name>
    <dbReference type="NCBI Taxonomy" id="2060666"/>
    <lineage>
        <taxon>Bacteria</taxon>
        <taxon>Bacillati</taxon>
        <taxon>Bacillota</taxon>
        <taxon>Bacilli</taxon>
        <taxon>Bacillales</taxon>
        <taxon>Paenibacillaceae</taxon>
        <taxon>Saccharibacillus</taxon>
    </lineage>
</organism>
<dbReference type="SUPFAM" id="SSF63520">
    <property type="entry name" value="PTS-regulatory domain, PRD"/>
    <property type="match status" value="2"/>
</dbReference>
<name>A0ABQ1ZXE2_9BACL</name>
<accession>A0ABQ1ZXE2</accession>
<comment type="caution">
    <text evidence="3">The sequence shown here is derived from an EMBL/GenBank/DDBJ whole genome shotgun (WGS) entry which is preliminary data.</text>
</comment>
<sequence length="276" mass="31999">MQILRVLNNNVITSLDENETEIVVMGRGLAFQKKPGDEVDTDKIEKIFRPESNDSSRKLKELLEQIPMEYVQLTEDIRKLAALMLDKEFGDTIYLSLTDHIHFAVERHQRGLDIKNGLLLEVKSLYKAEYQVGRSALKLIKDRLGVELPDDEAGFIALHLVNAQLGEEMPVLMDITKIIQDILDLVRKHFGLEYNEDSISYYRFVTHLKFFAQRLISGDHSGNNYDSLYEIVKENCPEAYPCTELIEAYIAEHYDYRLNKEEMLYLTIHIDRIAKS</sequence>
<dbReference type="RefSeq" id="WP_172243883.1">
    <property type="nucleotide sequence ID" value="NZ_BMDD01000003.1"/>
</dbReference>
<dbReference type="Pfam" id="PF03123">
    <property type="entry name" value="CAT_RBD"/>
    <property type="match status" value="1"/>
</dbReference>
<dbReference type="EMBL" id="BMDD01000003">
    <property type="protein sequence ID" value="GGH79123.1"/>
    <property type="molecule type" value="Genomic_DNA"/>
</dbReference>
<protein>
    <submittedName>
        <fullName evidence="3">Transcription antiterminator LicT</fullName>
    </submittedName>
</protein>
<reference evidence="4" key="1">
    <citation type="journal article" date="2019" name="Int. J. Syst. Evol. Microbiol.">
        <title>The Global Catalogue of Microorganisms (GCM) 10K type strain sequencing project: providing services to taxonomists for standard genome sequencing and annotation.</title>
        <authorList>
            <consortium name="The Broad Institute Genomics Platform"/>
            <consortium name="The Broad Institute Genome Sequencing Center for Infectious Disease"/>
            <person name="Wu L."/>
            <person name="Ma J."/>
        </authorList>
    </citation>
    <scope>NUCLEOTIDE SEQUENCE [LARGE SCALE GENOMIC DNA]</scope>
    <source>
        <strain evidence="4">CCM 8702</strain>
    </source>
</reference>
<dbReference type="Proteomes" id="UP000605427">
    <property type="component" value="Unassembled WGS sequence"/>
</dbReference>
<dbReference type="Pfam" id="PF00874">
    <property type="entry name" value="PRD"/>
    <property type="match status" value="2"/>
</dbReference>
<evidence type="ECO:0000256" key="1">
    <source>
        <dbReference type="ARBA" id="ARBA00022737"/>
    </source>
</evidence>
<feature type="domain" description="PRD" evidence="2">
    <location>
        <begin position="65"/>
        <end position="169"/>
    </location>
</feature>
<evidence type="ECO:0000313" key="3">
    <source>
        <dbReference type="EMBL" id="GGH79123.1"/>
    </source>
</evidence>
<dbReference type="InterPro" id="IPR036650">
    <property type="entry name" value="CAT_RNA-bd_dom_sf"/>
</dbReference>
<dbReference type="PANTHER" id="PTHR30185">
    <property type="entry name" value="CRYPTIC BETA-GLUCOSIDE BGL OPERON ANTITERMINATOR"/>
    <property type="match status" value="1"/>
</dbReference>
<gene>
    <name evidence="3" type="primary">licT</name>
    <name evidence="3" type="ORF">GCM10007362_25440</name>
</gene>
<feature type="domain" description="PRD" evidence="2">
    <location>
        <begin position="170"/>
        <end position="276"/>
    </location>
</feature>
<evidence type="ECO:0000259" key="2">
    <source>
        <dbReference type="PROSITE" id="PS51372"/>
    </source>
</evidence>